<feature type="non-terminal residue" evidence="2">
    <location>
        <position position="1"/>
    </location>
</feature>
<evidence type="ECO:0000256" key="1">
    <source>
        <dbReference type="SAM" id="MobiDB-lite"/>
    </source>
</evidence>
<organism evidence="2 3">
    <name type="scientific">Olpidium bornovanus</name>
    <dbReference type="NCBI Taxonomy" id="278681"/>
    <lineage>
        <taxon>Eukaryota</taxon>
        <taxon>Fungi</taxon>
        <taxon>Fungi incertae sedis</taxon>
        <taxon>Olpidiomycota</taxon>
        <taxon>Olpidiomycotina</taxon>
        <taxon>Olpidiomycetes</taxon>
        <taxon>Olpidiales</taxon>
        <taxon>Olpidiaceae</taxon>
        <taxon>Olpidium</taxon>
    </lineage>
</organism>
<protein>
    <submittedName>
        <fullName evidence="2">Uncharacterized protein</fullName>
    </submittedName>
</protein>
<keyword evidence="3" id="KW-1185">Reference proteome</keyword>
<dbReference type="Proteomes" id="UP000673691">
    <property type="component" value="Unassembled WGS sequence"/>
</dbReference>
<sequence length="111" mass="12667">ALRDLLAAQHRPRPRVPVAVRRPVRDRREPGSPRHGGQRAPERVRRRRRRRSCVRPRTAAAANCAFVRARAPARVLVARLTRTAKRAPPPASLSRVHSGAPPWRWGRLYND</sequence>
<dbReference type="AlphaFoldDB" id="A0A8H7ZMY3"/>
<evidence type="ECO:0000313" key="3">
    <source>
        <dbReference type="Proteomes" id="UP000673691"/>
    </source>
</evidence>
<comment type="caution">
    <text evidence="2">The sequence shown here is derived from an EMBL/GenBank/DDBJ whole genome shotgun (WGS) entry which is preliminary data.</text>
</comment>
<reference evidence="2 3" key="1">
    <citation type="journal article" name="Sci. Rep.">
        <title>Genome-scale phylogenetic analyses confirm Olpidium as the closest living zoosporic fungus to the non-flagellated, terrestrial fungi.</title>
        <authorList>
            <person name="Chang Y."/>
            <person name="Rochon D."/>
            <person name="Sekimoto S."/>
            <person name="Wang Y."/>
            <person name="Chovatia M."/>
            <person name="Sandor L."/>
            <person name="Salamov A."/>
            <person name="Grigoriev I.V."/>
            <person name="Stajich J.E."/>
            <person name="Spatafora J.W."/>
        </authorList>
    </citation>
    <scope>NUCLEOTIDE SEQUENCE [LARGE SCALE GENOMIC DNA]</scope>
    <source>
        <strain evidence="2">S191</strain>
    </source>
</reference>
<evidence type="ECO:0000313" key="2">
    <source>
        <dbReference type="EMBL" id="KAG5456100.1"/>
    </source>
</evidence>
<feature type="region of interest" description="Disordered" evidence="1">
    <location>
        <begin position="1"/>
        <end position="54"/>
    </location>
</feature>
<dbReference type="EMBL" id="JAEFCI010012288">
    <property type="protein sequence ID" value="KAG5456100.1"/>
    <property type="molecule type" value="Genomic_DNA"/>
</dbReference>
<name>A0A8H7ZMY3_9FUNG</name>
<accession>A0A8H7ZMY3</accession>
<feature type="compositionally biased region" description="Basic residues" evidence="1">
    <location>
        <begin position="44"/>
        <end position="54"/>
    </location>
</feature>
<proteinExistence type="predicted"/>
<gene>
    <name evidence="2" type="ORF">BJ554DRAFT_4257</name>
</gene>